<feature type="chain" id="PRO_5034475734" evidence="5">
    <location>
        <begin position="24"/>
        <end position="781"/>
    </location>
</feature>
<dbReference type="PANTHER" id="PTHR11967:SF2">
    <property type="entry name" value="ALPHA-1-ACID GLYCOPROTEIN 1"/>
    <property type="match status" value="1"/>
</dbReference>
<keyword evidence="4" id="KW-0325">Glycoprotein</keyword>
<accession>A0A8C9ZCQ8</accession>
<name>A0A8C9ZCQ8_SANLU</name>
<evidence type="ECO:0000256" key="3">
    <source>
        <dbReference type="ARBA" id="ARBA00022729"/>
    </source>
</evidence>
<evidence type="ECO:0000313" key="6">
    <source>
        <dbReference type="Ensembl" id="ENSSLUP00000038307.1"/>
    </source>
</evidence>
<dbReference type="Proteomes" id="UP000694568">
    <property type="component" value="Unplaced"/>
</dbReference>
<protein>
    <submittedName>
        <fullName evidence="6">Saxitoxin and tetrodotoxin-binding protein 1-like</fullName>
    </submittedName>
</protein>
<keyword evidence="2" id="KW-0964">Secreted</keyword>
<dbReference type="Ensembl" id="ENSSLUT00000039522.1">
    <property type="protein sequence ID" value="ENSSLUP00000038307.1"/>
    <property type="gene ID" value="ENSSLUG00000017104.1"/>
</dbReference>
<sequence>MSVVKRAVLLTLLLAAIGSFAAAGPEDCHGLNVTLQTKDIHKIFGDWVLVWSITDHDKGNALLPKVTSSHVEFRLRDDKTTVVFTERNMYTHQSCLTYVINMTMPTDPLDSTMTTFPGSMEKDGLLEVYNETATVTFFETCPDCLSMVFKDSEGRFLLNYRREGDHRDVEKLKADHSDHHKLAACLGFPANANPFNYDGAADFCHKKSSPAGPEDCHGLNVTLQTKDMHKIFADWVLVWSVTDHDKGNALLPKVTSSHVEFRLRDDKTTVVFTERNMYTHQACVTYVINMTMPTDPLDSTMTTFPGSMEKDGLLEVYNETATVNFFETCPDCLSMVFKDSEGRFLLNYRREGDHRDVEKLKADHSDHHKLAACLGFPTNANPFNYDGAADFCHKKLSPAGPEDCHGLNVTLQTKDMHKIFADWVLVWSVTDHDKGNALLAKVTSSHVEFRLRDDKTTVVFTERNMYTHQACVTYVINMTMPTDPLDSTMTTFPGSMEKDGLLEVYNETATVNFFETCPDCLSMVFKDSEGRFLLNYRREGDHRDVEKLKADHSDHHKLAACLGFPANANPFNYDGAADFCHKKSSPAGPEDCHGLNVTLQTKDMHKIFGDWVLVWSTTDHDGYQALIPKVTSSHVEFRLRDDKKTVTFTERNMYTHQSCVTYVINMTMPIDPLDSTMTTFPGSMEKDGLLEVYNETATVNFFETCPDCLSMIFKDSEGRFLLNYRREGDHRDVEKLKADHSDHHKLAACLGLPANANPFNYDGAADFCHKKSSPEVEPEAS</sequence>
<organism evidence="6 7">
    <name type="scientific">Sander lucioperca</name>
    <name type="common">Pike-perch</name>
    <name type="synonym">Perca lucioperca</name>
    <dbReference type="NCBI Taxonomy" id="283035"/>
    <lineage>
        <taxon>Eukaryota</taxon>
        <taxon>Metazoa</taxon>
        <taxon>Chordata</taxon>
        <taxon>Craniata</taxon>
        <taxon>Vertebrata</taxon>
        <taxon>Euteleostomi</taxon>
        <taxon>Actinopterygii</taxon>
        <taxon>Neopterygii</taxon>
        <taxon>Teleostei</taxon>
        <taxon>Neoteleostei</taxon>
        <taxon>Acanthomorphata</taxon>
        <taxon>Eupercaria</taxon>
        <taxon>Perciformes</taxon>
        <taxon>Percoidei</taxon>
        <taxon>Percidae</taxon>
        <taxon>Luciopercinae</taxon>
        <taxon>Sander</taxon>
    </lineage>
</organism>
<dbReference type="PANTHER" id="PTHR11967">
    <property type="entry name" value="ALPHA-1-ACID GLYCOPROTEIN"/>
    <property type="match status" value="1"/>
</dbReference>
<proteinExistence type="predicted"/>
<evidence type="ECO:0000256" key="2">
    <source>
        <dbReference type="ARBA" id="ARBA00022525"/>
    </source>
</evidence>
<keyword evidence="3 5" id="KW-0732">Signal</keyword>
<reference evidence="6" key="1">
    <citation type="submission" date="2025-08" db="UniProtKB">
        <authorList>
            <consortium name="Ensembl"/>
        </authorList>
    </citation>
    <scope>IDENTIFICATION</scope>
</reference>
<evidence type="ECO:0000256" key="4">
    <source>
        <dbReference type="ARBA" id="ARBA00023180"/>
    </source>
</evidence>
<dbReference type="Gene3D" id="2.40.128.20">
    <property type="match status" value="4"/>
</dbReference>
<evidence type="ECO:0000256" key="5">
    <source>
        <dbReference type="SAM" id="SignalP"/>
    </source>
</evidence>
<dbReference type="GeneTree" id="ENSGT01030000234802"/>
<keyword evidence="7" id="KW-1185">Reference proteome</keyword>
<dbReference type="AlphaFoldDB" id="A0A8C9ZCQ8"/>
<feature type="signal peptide" evidence="5">
    <location>
        <begin position="1"/>
        <end position="23"/>
    </location>
</feature>
<evidence type="ECO:0000256" key="1">
    <source>
        <dbReference type="ARBA" id="ARBA00004613"/>
    </source>
</evidence>
<gene>
    <name evidence="6" type="primary">LOC116064680</name>
</gene>
<evidence type="ECO:0000313" key="7">
    <source>
        <dbReference type="Proteomes" id="UP000694568"/>
    </source>
</evidence>
<comment type="subcellular location">
    <subcellularLocation>
        <location evidence="1">Secreted</location>
    </subcellularLocation>
</comment>
<dbReference type="GO" id="GO:0005576">
    <property type="term" value="C:extracellular region"/>
    <property type="evidence" value="ECO:0007669"/>
    <property type="project" value="UniProtKB-SubCell"/>
</dbReference>
<reference evidence="6" key="2">
    <citation type="submission" date="2025-09" db="UniProtKB">
        <authorList>
            <consortium name="Ensembl"/>
        </authorList>
    </citation>
    <scope>IDENTIFICATION</scope>
</reference>
<dbReference type="InterPro" id="IPR012674">
    <property type="entry name" value="Calycin"/>
</dbReference>